<organism evidence="2 3">
    <name type="scientific">Paralvinella palmiformis</name>
    <dbReference type="NCBI Taxonomy" id="53620"/>
    <lineage>
        <taxon>Eukaryota</taxon>
        <taxon>Metazoa</taxon>
        <taxon>Spiralia</taxon>
        <taxon>Lophotrochozoa</taxon>
        <taxon>Annelida</taxon>
        <taxon>Polychaeta</taxon>
        <taxon>Sedentaria</taxon>
        <taxon>Canalipalpata</taxon>
        <taxon>Terebellida</taxon>
        <taxon>Terebelliformia</taxon>
        <taxon>Alvinellidae</taxon>
        <taxon>Paralvinella</taxon>
    </lineage>
</organism>
<proteinExistence type="predicted"/>
<accession>A0AAD9N0U4</accession>
<evidence type="ECO:0000256" key="1">
    <source>
        <dbReference type="SAM" id="MobiDB-lite"/>
    </source>
</evidence>
<reference evidence="2" key="1">
    <citation type="journal article" date="2023" name="Mol. Biol. Evol.">
        <title>Third-Generation Sequencing Reveals the Adaptive Role of the Epigenome in Three Deep-Sea Polychaetes.</title>
        <authorList>
            <person name="Perez M."/>
            <person name="Aroh O."/>
            <person name="Sun Y."/>
            <person name="Lan Y."/>
            <person name="Juniper S.K."/>
            <person name="Young C.R."/>
            <person name="Angers B."/>
            <person name="Qian P.Y."/>
        </authorList>
    </citation>
    <scope>NUCLEOTIDE SEQUENCE</scope>
    <source>
        <strain evidence="2">P08H-3</strain>
    </source>
</reference>
<feature type="region of interest" description="Disordered" evidence="1">
    <location>
        <begin position="1"/>
        <end position="21"/>
    </location>
</feature>
<evidence type="ECO:0000313" key="3">
    <source>
        <dbReference type="Proteomes" id="UP001208570"/>
    </source>
</evidence>
<comment type="caution">
    <text evidence="2">The sequence shown here is derived from an EMBL/GenBank/DDBJ whole genome shotgun (WGS) entry which is preliminary data.</text>
</comment>
<dbReference type="AlphaFoldDB" id="A0AAD9N0U4"/>
<dbReference type="Proteomes" id="UP001208570">
    <property type="component" value="Unassembled WGS sequence"/>
</dbReference>
<evidence type="ECO:0000313" key="2">
    <source>
        <dbReference type="EMBL" id="KAK2152590.1"/>
    </source>
</evidence>
<feature type="non-terminal residue" evidence="2">
    <location>
        <position position="82"/>
    </location>
</feature>
<protein>
    <submittedName>
        <fullName evidence="2">Uncharacterized protein</fullName>
    </submittedName>
</protein>
<gene>
    <name evidence="2" type="ORF">LSH36_323g00008</name>
</gene>
<keyword evidence="3" id="KW-1185">Reference proteome</keyword>
<sequence>MPSSLTRPFGEHPSTMPDSTTTLPMSSTYALRAIASYFLPCLIRSLYKMFLNIVKDAASFGKLVLSVAMHILTKFDACKRRS</sequence>
<dbReference type="EMBL" id="JAODUP010000324">
    <property type="protein sequence ID" value="KAK2152590.1"/>
    <property type="molecule type" value="Genomic_DNA"/>
</dbReference>
<name>A0AAD9N0U4_9ANNE</name>